<feature type="region of interest" description="Disordered" evidence="1">
    <location>
        <begin position="1"/>
        <end position="21"/>
    </location>
</feature>
<proteinExistence type="predicted"/>
<dbReference type="PANTHER" id="PTHR24414">
    <property type="entry name" value="F-BOX/KELCH-REPEAT PROTEIN SKIP4"/>
    <property type="match status" value="1"/>
</dbReference>
<protein>
    <submittedName>
        <fullName evidence="2">Uncharacterized protein</fullName>
    </submittedName>
</protein>
<evidence type="ECO:0000313" key="3">
    <source>
        <dbReference type="Proteomes" id="UP000029121"/>
    </source>
</evidence>
<dbReference type="eggNOG" id="KOG1072">
    <property type="taxonomic scope" value="Eukaryota"/>
</dbReference>
<dbReference type="PANTHER" id="PTHR24414:SF23">
    <property type="entry name" value="F-BOX_KELCH-REPEAT PROTEIN SKIP6"/>
    <property type="match status" value="1"/>
</dbReference>
<gene>
    <name evidence="2" type="ORF">CARUB_v10002479mg</name>
</gene>
<sequence>MTKEEMNNTSSESSPPPPSATFSSLPYDIALNCLARVPSLGGEAYDPKTQTWEPILPTALDLTVQKSVFPGCLVMDGKVYKSDGLFHLHLMRTIFLVEIENMLFHIMLSNRGDLIWHDPNDADYGWRTVKGGRRVQVWWKSVVSSRRGHKRHWTYEFKTKIWCAEVRFERRGLGELWGFVERSKNMFTLDGRDSPPNLFLHSAIVTH</sequence>
<dbReference type="InterPro" id="IPR015915">
    <property type="entry name" value="Kelch-typ_b-propeller"/>
</dbReference>
<name>R0GYK6_9BRAS</name>
<dbReference type="InterPro" id="IPR050354">
    <property type="entry name" value="F-box/kelch-repeat_ARATH"/>
</dbReference>
<dbReference type="Proteomes" id="UP000029121">
    <property type="component" value="Unassembled WGS sequence"/>
</dbReference>
<evidence type="ECO:0000256" key="1">
    <source>
        <dbReference type="SAM" id="MobiDB-lite"/>
    </source>
</evidence>
<dbReference type="EMBL" id="KB870810">
    <property type="protein sequence ID" value="EOA21974.1"/>
    <property type="molecule type" value="Genomic_DNA"/>
</dbReference>
<keyword evidence="3" id="KW-1185">Reference proteome</keyword>
<organism evidence="2 3">
    <name type="scientific">Capsella rubella</name>
    <dbReference type="NCBI Taxonomy" id="81985"/>
    <lineage>
        <taxon>Eukaryota</taxon>
        <taxon>Viridiplantae</taxon>
        <taxon>Streptophyta</taxon>
        <taxon>Embryophyta</taxon>
        <taxon>Tracheophyta</taxon>
        <taxon>Spermatophyta</taxon>
        <taxon>Magnoliopsida</taxon>
        <taxon>eudicotyledons</taxon>
        <taxon>Gunneridae</taxon>
        <taxon>Pentapetalae</taxon>
        <taxon>rosids</taxon>
        <taxon>malvids</taxon>
        <taxon>Brassicales</taxon>
        <taxon>Brassicaceae</taxon>
        <taxon>Camelineae</taxon>
        <taxon>Capsella</taxon>
    </lineage>
</organism>
<dbReference type="AlphaFoldDB" id="R0GYK6"/>
<dbReference type="SUPFAM" id="SSF117281">
    <property type="entry name" value="Kelch motif"/>
    <property type="match status" value="1"/>
</dbReference>
<evidence type="ECO:0000313" key="2">
    <source>
        <dbReference type="EMBL" id="EOA21974.1"/>
    </source>
</evidence>
<reference evidence="3" key="1">
    <citation type="journal article" date="2013" name="Nat. Genet.">
        <title>The Capsella rubella genome and the genomic consequences of rapid mating system evolution.</title>
        <authorList>
            <person name="Slotte T."/>
            <person name="Hazzouri K.M."/>
            <person name="Agren J.A."/>
            <person name="Koenig D."/>
            <person name="Maumus F."/>
            <person name="Guo Y.L."/>
            <person name="Steige K."/>
            <person name="Platts A.E."/>
            <person name="Escobar J.S."/>
            <person name="Newman L.K."/>
            <person name="Wang W."/>
            <person name="Mandakova T."/>
            <person name="Vello E."/>
            <person name="Smith L.M."/>
            <person name="Henz S.R."/>
            <person name="Steffen J."/>
            <person name="Takuno S."/>
            <person name="Brandvain Y."/>
            <person name="Coop G."/>
            <person name="Andolfatto P."/>
            <person name="Hu T.T."/>
            <person name="Blanchette M."/>
            <person name="Clark R.M."/>
            <person name="Quesneville H."/>
            <person name="Nordborg M."/>
            <person name="Gaut B.S."/>
            <person name="Lysak M.A."/>
            <person name="Jenkins J."/>
            <person name="Grimwood J."/>
            <person name="Chapman J."/>
            <person name="Prochnik S."/>
            <person name="Shu S."/>
            <person name="Rokhsar D."/>
            <person name="Schmutz J."/>
            <person name="Weigel D."/>
            <person name="Wright S.I."/>
        </authorList>
    </citation>
    <scope>NUCLEOTIDE SEQUENCE [LARGE SCALE GENOMIC DNA]</scope>
    <source>
        <strain evidence="3">cv. Monte Gargano</strain>
    </source>
</reference>
<accession>R0GYK6</accession>